<dbReference type="Proteomes" id="UP001596060">
    <property type="component" value="Unassembled WGS sequence"/>
</dbReference>
<keyword evidence="6" id="KW-1185">Reference proteome</keyword>
<dbReference type="Pfam" id="PF03737">
    <property type="entry name" value="RraA-like"/>
    <property type="match status" value="1"/>
</dbReference>
<dbReference type="SUPFAM" id="SSF89562">
    <property type="entry name" value="RraA-like"/>
    <property type="match status" value="1"/>
</dbReference>
<evidence type="ECO:0000256" key="2">
    <source>
        <dbReference type="ARBA" id="ARBA00016549"/>
    </source>
</evidence>
<dbReference type="CDD" id="cd16841">
    <property type="entry name" value="RraA_family"/>
    <property type="match status" value="1"/>
</dbReference>
<name>A0ABW0P9X5_9HYPH</name>
<sequence>MSVIEKHRLHGRIVTDVARPESDLVQRLGRHATATLVDAMGGYGFMHYEIKPLVPETLIVGPALTILTKPGDVLYVKKALDLVQPGDVVVIDSGGLKDFAVFGDRFAENFAHKGAVGVVIDGAVRDSQGIIDAGFPAFCRGSCIPYHGSVGPGAINVPISCGGVTVNPGDVVVGNRDGIVVIPREAAEDVARLADAHLAGEHERVRQRDAGVSAEEIYKLAPLLKRWETP</sequence>
<accession>A0ABW0P9X5</accession>
<organism evidence="5 6">
    <name type="scientific">Bosea massiliensis</name>
    <dbReference type="NCBI Taxonomy" id="151419"/>
    <lineage>
        <taxon>Bacteria</taxon>
        <taxon>Pseudomonadati</taxon>
        <taxon>Pseudomonadota</taxon>
        <taxon>Alphaproteobacteria</taxon>
        <taxon>Hyphomicrobiales</taxon>
        <taxon>Boseaceae</taxon>
        <taxon>Bosea</taxon>
    </lineage>
</organism>
<evidence type="ECO:0000256" key="4">
    <source>
        <dbReference type="ARBA" id="ARBA00030169"/>
    </source>
</evidence>
<dbReference type="InterPro" id="IPR005493">
    <property type="entry name" value="RraA/RraA-like"/>
</dbReference>
<evidence type="ECO:0000256" key="1">
    <source>
        <dbReference type="ARBA" id="ARBA00001968"/>
    </source>
</evidence>
<dbReference type="PANTHER" id="PTHR33254:SF4">
    <property type="entry name" value="4-HYDROXY-4-METHYL-2-OXOGLUTARATE ALDOLASE 3-RELATED"/>
    <property type="match status" value="1"/>
</dbReference>
<dbReference type="Gene3D" id="3.50.30.40">
    <property type="entry name" value="Ribonuclease E inhibitor RraA/RraA-like"/>
    <property type="match status" value="1"/>
</dbReference>
<dbReference type="RefSeq" id="WP_377817835.1">
    <property type="nucleotide sequence ID" value="NZ_JBHSLU010000104.1"/>
</dbReference>
<reference evidence="6" key="1">
    <citation type="journal article" date="2019" name="Int. J. Syst. Evol. Microbiol.">
        <title>The Global Catalogue of Microorganisms (GCM) 10K type strain sequencing project: providing services to taxonomists for standard genome sequencing and annotation.</title>
        <authorList>
            <consortium name="The Broad Institute Genomics Platform"/>
            <consortium name="The Broad Institute Genome Sequencing Center for Infectious Disease"/>
            <person name="Wu L."/>
            <person name="Ma J."/>
        </authorList>
    </citation>
    <scope>NUCLEOTIDE SEQUENCE [LARGE SCALE GENOMIC DNA]</scope>
    <source>
        <strain evidence="6">CCUG 43117</strain>
    </source>
</reference>
<dbReference type="PANTHER" id="PTHR33254">
    <property type="entry name" value="4-HYDROXY-4-METHYL-2-OXOGLUTARATE ALDOLASE 3-RELATED"/>
    <property type="match status" value="1"/>
</dbReference>
<comment type="cofactor">
    <cofactor evidence="1">
        <name>a divalent metal cation</name>
        <dbReference type="ChEBI" id="CHEBI:60240"/>
    </cofactor>
</comment>
<evidence type="ECO:0000313" key="6">
    <source>
        <dbReference type="Proteomes" id="UP001596060"/>
    </source>
</evidence>
<evidence type="ECO:0000313" key="5">
    <source>
        <dbReference type="EMBL" id="MFC5508607.1"/>
    </source>
</evidence>
<dbReference type="EMBL" id="JBHSLU010000104">
    <property type="protein sequence ID" value="MFC5508607.1"/>
    <property type="molecule type" value="Genomic_DNA"/>
</dbReference>
<gene>
    <name evidence="5" type="ORF">ACFPN9_25550</name>
</gene>
<evidence type="ECO:0000256" key="3">
    <source>
        <dbReference type="ARBA" id="ARBA00029596"/>
    </source>
</evidence>
<proteinExistence type="predicted"/>
<protein>
    <recommendedName>
        <fullName evidence="2">Putative 4-hydroxy-4-methyl-2-oxoglutarate aldolase</fullName>
    </recommendedName>
    <alternativeName>
        <fullName evidence="3">Regulator of ribonuclease activity homolog</fullName>
    </alternativeName>
    <alternativeName>
        <fullName evidence="4">RraA-like protein</fullName>
    </alternativeName>
</protein>
<dbReference type="InterPro" id="IPR036704">
    <property type="entry name" value="RraA/RraA-like_sf"/>
</dbReference>
<comment type="caution">
    <text evidence="5">The sequence shown here is derived from an EMBL/GenBank/DDBJ whole genome shotgun (WGS) entry which is preliminary data.</text>
</comment>